<proteinExistence type="predicted"/>
<dbReference type="PANTHER" id="PTHR43312">
    <property type="entry name" value="D-THREO-ALDOSE 1-DEHYDROGENASE"/>
    <property type="match status" value="1"/>
</dbReference>
<gene>
    <name evidence="2" type="ORF">CJ014_17550</name>
</gene>
<dbReference type="InterPro" id="IPR036812">
    <property type="entry name" value="NAD(P)_OxRdtase_dom_sf"/>
</dbReference>
<feature type="domain" description="NADP-dependent oxidoreductase" evidence="1">
    <location>
        <begin position="78"/>
        <end position="353"/>
    </location>
</feature>
<dbReference type="SUPFAM" id="SSF51430">
    <property type="entry name" value="NAD(P)-linked oxidoreductase"/>
    <property type="match status" value="1"/>
</dbReference>
<dbReference type="OrthoDB" id="9803483at2"/>
<dbReference type="AlphaFoldDB" id="A0A2G9WTA0"/>
<comment type="caution">
    <text evidence="2">The sequence shown here is derived from an EMBL/GenBank/DDBJ whole genome shotgun (WGS) entry which is preliminary data.</text>
</comment>
<reference evidence="2 3" key="1">
    <citation type="submission" date="2017-08" db="EMBL/GenBank/DDBJ databases">
        <title>Pleomorphomonas carboxidotrophicus sp. nov., a new mesophilic hydrogenogenic carboxidotroph.</title>
        <authorList>
            <person name="Esquivel-Elizondo S."/>
            <person name="Krajmalnik-Brown R."/>
            <person name="Maldonado J."/>
        </authorList>
    </citation>
    <scope>NUCLEOTIDE SEQUENCE [LARGE SCALE GENOMIC DNA]</scope>
    <source>
        <strain evidence="2 3">SVCO-16</strain>
    </source>
</reference>
<dbReference type="PANTHER" id="PTHR43312:SF1">
    <property type="entry name" value="NADP-DEPENDENT OXIDOREDUCTASE DOMAIN-CONTAINING PROTEIN"/>
    <property type="match status" value="1"/>
</dbReference>
<keyword evidence="3" id="KW-1185">Reference proteome</keyword>
<dbReference type="Pfam" id="PF00248">
    <property type="entry name" value="Aldo_ket_red"/>
    <property type="match status" value="1"/>
</dbReference>
<accession>A0A2G9WTA0</accession>
<evidence type="ECO:0000259" key="1">
    <source>
        <dbReference type="Pfam" id="PF00248"/>
    </source>
</evidence>
<organism evidence="2 3">
    <name type="scientific">Pleomorphomonas carboxyditropha</name>
    <dbReference type="NCBI Taxonomy" id="2023338"/>
    <lineage>
        <taxon>Bacteria</taxon>
        <taxon>Pseudomonadati</taxon>
        <taxon>Pseudomonadota</taxon>
        <taxon>Alphaproteobacteria</taxon>
        <taxon>Hyphomicrobiales</taxon>
        <taxon>Pleomorphomonadaceae</taxon>
        <taxon>Pleomorphomonas</taxon>
    </lineage>
</organism>
<dbReference type="Gene3D" id="3.20.20.100">
    <property type="entry name" value="NADP-dependent oxidoreductase domain"/>
    <property type="match status" value="1"/>
</dbReference>
<evidence type="ECO:0000313" key="2">
    <source>
        <dbReference type="EMBL" id="PIO97931.1"/>
    </source>
</evidence>
<dbReference type="InterPro" id="IPR023210">
    <property type="entry name" value="NADP_OxRdtase_dom"/>
</dbReference>
<dbReference type="Proteomes" id="UP000231070">
    <property type="component" value="Unassembled WGS sequence"/>
</dbReference>
<sequence length="374" mass="39253">MTTLGKSLAAKPACRGISFRHFPPKGKPKPDGPAEYWLAFSGLPARAGTRNPSGARTMPEGRMPSALTTVGGAPLSRVGLGTAAFGMGGTGDDLADATFRHAIDLGINWIDTDAIFGFGGAERLVGRTLAELPAGDRPFIATAVGFDWDGRSRRATPQPAMEPRRLRQQLERSLGRLGVEAVDLVKLNLDAGSDALFEDAWSTLLDLKQGGLVRAVGLIAPDSARLERAERIGACDAVYVELSLIDRRVGDSELLWRRTPTPTVIAYRALGGGGLVAPDDPAGEPALGPLRHLIQTIAGRRHATPPAVAAAWSLTWPGVAGVAVGARCPEHVAAVAPAPEIDLSVRDLSDIANLLPTLGAGRGPLHPRRFAKAA</sequence>
<protein>
    <recommendedName>
        <fullName evidence="1">NADP-dependent oxidoreductase domain-containing protein</fullName>
    </recommendedName>
</protein>
<dbReference type="EMBL" id="NQVN01000013">
    <property type="protein sequence ID" value="PIO97931.1"/>
    <property type="molecule type" value="Genomic_DNA"/>
</dbReference>
<evidence type="ECO:0000313" key="3">
    <source>
        <dbReference type="Proteomes" id="UP000231070"/>
    </source>
</evidence>
<dbReference type="InterPro" id="IPR053135">
    <property type="entry name" value="AKR2_Oxidoreductase"/>
</dbReference>
<name>A0A2G9WTA0_9HYPH</name>